<keyword evidence="6" id="KW-0175">Coiled coil</keyword>
<comment type="caution">
    <text evidence="12">The sequence shown here is derived from an EMBL/GenBank/DDBJ whole genome shotgun (WGS) entry which is preliminary data.</text>
</comment>
<evidence type="ECO:0000256" key="7">
    <source>
        <dbReference type="SAM" id="MobiDB-lite"/>
    </source>
</evidence>
<dbReference type="GO" id="GO:0033588">
    <property type="term" value="C:elongator holoenzyme complex"/>
    <property type="evidence" value="ECO:0007669"/>
    <property type="project" value="InterPro"/>
</dbReference>
<dbReference type="PIRSF" id="PIRSF017233">
    <property type="entry name" value="IKAP"/>
    <property type="match status" value="1"/>
</dbReference>
<feature type="compositionally biased region" description="Low complexity" evidence="7">
    <location>
        <begin position="1267"/>
        <end position="1280"/>
    </location>
</feature>
<feature type="coiled-coil region" evidence="6">
    <location>
        <begin position="1160"/>
        <end position="1187"/>
    </location>
</feature>
<feature type="domain" description="ELP1 first N-terminal beta-propeller" evidence="8">
    <location>
        <begin position="75"/>
        <end position="397"/>
    </location>
</feature>
<dbReference type="InterPro" id="IPR006849">
    <property type="entry name" value="Elp1"/>
</dbReference>
<dbReference type="VEuPathDB" id="FungiDB:VP01_48g7"/>
<evidence type="ECO:0000256" key="4">
    <source>
        <dbReference type="ARBA" id="ARBA00022490"/>
    </source>
</evidence>
<comment type="subcellular location">
    <subcellularLocation>
        <location evidence="1">Cytoplasm</location>
    </subcellularLocation>
</comment>
<dbReference type="UniPathway" id="UPA00988"/>
<keyword evidence="4" id="KW-0963">Cytoplasm</keyword>
<evidence type="ECO:0000313" key="13">
    <source>
        <dbReference type="Proteomes" id="UP000037035"/>
    </source>
</evidence>
<evidence type="ECO:0000313" key="12">
    <source>
        <dbReference type="EMBL" id="KNZ49617.1"/>
    </source>
</evidence>
<feature type="domain" description="ELP1 TPR" evidence="10">
    <location>
        <begin position="976"/>
        <end position="1137"/>
    </location>
</feature>
<dbReference type="OrthoDB" id="40048at2759"/>
<dbReference type="GO" id="GO:0005829">
    <property type="term" value="C:cytosol"/>
    <property type="evidence" value="ECO:0007669"/>
    <property type="project" value="TreeGrafter"/>
</dbReference>
<dbReference type="STRING" id="27349.A0A0L6UMV9"/>
<dbReference type="PANTHER" id="PTHR12747:SF0">
    <property type="entry name" value="ELONGATOR COMPLEX PROTEIN 1"/>
    <property type="match status" value="1"/>
</dbReference>
<dbReference type="SUPFAM" id="SSF82171">
    <property type="entry name" value="DPP6 N-terminal domain-like"/>
    <property type="match status" value="1"/>
</dbReference>
<feature type="domain" description="ELP1 N-terminal second beta-propeller" evidence="9">
    <location>
        <begin position="436"/>
        <end position="739"/>
    </location>
</feature>
<feature type="region of interest" description="Disordered" evidence="7">
    <location>
        <begin position="1261"/>
        <end position="1294"/>
    </location>
</feature>
<organism evidence="12 13">
    <name type="scientific">Puccinia sorghi</name>
    <dbReference type="NCBI Taxonomy" id="27349"/>
    <lineage>
        <taxon>Eukaryota</taxon>
        <taxon>Fungi</taxon>
        <taxon>Dikarya</taxon>
        <taxon>Basidiomycota</taxon>
        <taxon>Pucciniomycotina</taxon>
        <taxon>Pucciniomycetes</taxon>
        <taxon>Pucciniales</taxon>
        <taxon>Pucciniaceae</taxon>
        <taxon>Puccinia</taxon>
    </lineage>
</organism>
<name>A0A0L6UMV9_9BASI</name>
<evidence type="ECO:0000259" key="9">
    <source>
        <dbReference type="Pfam" id="PF23797"/>
    </source>
</evidence>
<dbReference type="Pfam" id="PF23925">
    <property type="entry name" value="A-sol_ELP1"/>
    <property type="match status" value="1"/>
</dbReference>
<accession>A0A0L6UMV9</accession>
<comment type="similarity">
    <text evidence="3">Belongs to the ELP1/IKA1 family.</text>
</comment>
<dbReference type="Pfam" id="PF23878">
    <property type="entry name" value="TPR_ELP1"/>
    <property type="match status" value="1"/>
</dbReference>
<evidence type="ECO:0000256" key="5">
    <source>
        <dbReference type="ARBA" id="ARBA00022694"/>
    </source>
</evidence>
<dbReference type="GO" id="GO:0002926">
    <property type="term" value="P:tRNA wobble base 5-methoxycarbonylmethyl-2-thiouridinylation"/>
    <property type="evidence" value="ECO:0007669"/>
    <property type="project" value="TreeGrafter"/>
</dbReference>
<dbReference type="PANTHER" id="PTHR12747">
    <property type="entry name" value="ELONGATOR COMPLEX PROTEIN 1"/>
    <property type="match status" value="1"/>
</dbReference>
<evidence type="ECO:0000259" key="10">
    <source>
        <dbReference type="Pfam" id="PF23878"/>
    </source>
</evidence>
<dbReference type="InterPro" id="IPR056166">
    <property type="entry name" value="TPR_ELP1"/>
</dbReference>
<protein>
    <recommendedName>
        <fullName evidence="14">Elongator complex protein 1</fullName>
    </recommendedName>
</protein>
<dbReference type="Proteomes" id="UP000037035">
    <property type="component" value="Unassembled WGS sequence"/>
</dbReference>
<dbReference type="EMBL" id="LAVV01010054">
    <property type="protein sequence ID" value="KNZ49617.1"/>
    <property type="molecule type" value="Genomic_DNA"/>
</dbReference>
<keyword evidence="5" id="KW-0819">tRNA processing</keyword>
<reference evidence="12 13" key="1">
    <citation type="submission" date="2015-08" db="EMBL/GenBank/DDBJ databases">
        <title>Next Generation Sequencing and Analysis of the Genome of Puccinia sorghi L Schw, the Causal Agent of Maize Common Rust.</title>
        <authorList>
            <person name="Rochi L."/>
            <person name="Burguener G."/>
            <person name="Darino M."/>
            <person name="Turjanski A."/>
            <person name="Kreff E."/>
            <person name="Dieguez M.J."/>
            <person name="Sacco F."/>
        </authorList>
    </citation>
    <scope>NUCLEOTIDE SEQUENCE [LARGE SCALE GENOMIC DNA]</scope>
    <source>
        <strain evidence="12 13">RO10H11247</strain>
    </source>
</reference>
<keyword evidence="13" id="KW-1185">Reference proteome</keyword>
<dbReference type="InterPro" id="IPR056164">
    <property type="entry name" value="Beta-prop_ELP1_1st"/>
</dbReference>
<evidence type="ECO:0000259" key="11">
    <source>
        <dbReference type="Pfam" id="PF23925"/>
    </source>
</evidence>
<gene>
    <name evidence="12" type="ORF">VP01_48g7</name>
</gene>
<evidence type="ECO:0000256" key="2">
    <source>
        <dbReference type="ARBA" id="ARBA00005043"/>
    </source>
</evidence>
<evidence type="ECO:0000256" key="3">
    <source>
        <dbReference type="ARBA" id="ARBA00006086"/>
    </source>
</evidence>
<comment type="pathway">
    <text evidence="2">tRNA modification; 5-methoxycarbonylmethyl-2-thiouridine-tRNA biosynthesis.</text>
</comment>
<dbReference type="Pfam" id="PF04762">
    <property type="entry name" value="Beta-prop_ELP1_1st"/>
    <property type="match status" value="1"/>
</dbReference>
<sequence length="1412" mass="157176">MKSLVHLSSSIVRSDLSSSTKLCLNPDDGALYTASIDPTLGAVSVSCIAFSTAAQHQTRIFATLTFNPSSDQDHPQSVPPPAIIDLKVLPESCQLCLVTSDGQISPRTHLVGCGLANFTFQTSQFDNIGTFEDGIRSVSWSPDDELLVILTYSDKLVIFTKTFDVLCESRIDYGRFGDDQPINLGWGTKATQFHGSLGKSAAQASQTPALANDVEFTESSPDGYEISWRGDGAFFAITCPARKSQHKATPRLVKVYSRAGALSSSSEALTNSQLGDKIAWRPEGSIIASSVRDLLKDRLNIIFFERNGLQRYGFDLNVIDSIVNIWGLAWNSDSSILAVGVEKRNKSGSSDHTHQSRYAVQLWTRNNYHWYLKHEVESNLCDQSIISSSPTMLWHPELPLCIYISLGSGLIEMRKFVWESLVDLKLKPEDTGSVAVIDGYQILLTPFRFQVVPPPMSTCQISTQSLPSPTRPNIPTHVAFSPRSELICALFSGGDVSCYLWPLSPTKPPSSPLPQPTENTCFNIRPHFPMPVLCRQITVIQPTDDQQNGPGFSSVLVILFSELDQTNKVRDEEPTRFYASPEEEWWKIFPCGQDGCGYVQTNKGLIKKVSCKQNGPSLAVRIENLTFKFDEFCPLVQCILPNSKSAHDSNQTRALGLTTSGKLYLNQELVANDCSSFSTDLDYLIYTTLSHELKFIELSGLFSSDNHSSGLSQPALEQSQANRFTASMVRAVERGSIIVSSVPSSMKVILQMPRGNIEAIHPRPMVLRSICLDYLKNGRWKDAFTQCRMHKIDFNLLLDFDRKKFLEEGVSDLITQVDNNEHFGLFLSSLKPIDVTTELYPIVKNWQLSDLKQVPGTIPDDQKINTVNDLMIQQLMKKQVQWSYINSILTAMVCKKPPDYKSALGLLTPLKSEFPDKVEDAVKYIIFLSDVNELYKFALSMYDLSLVILIAQHSQKDPKEYLPFLQSLRDLDPNMRKFKIDDHLGNYSSGLRHLSAVDNEDFDAVVRYTKLHSLYSLALELYSADVEKTKTLRSIQGDWLMETSKPFEAGLAFALAGEIDKAVEGYRQAEAWQEMFALIIQHPESFDLIENAKDMASRLSASGRHLETATILLEFADDVDLAISSLCDSQAFSQAIRTALSKSRPALVTEVILPAAEEFSQSFLEELEQLQEDLTKQAERLDELKVARETNPGESTFRFKGGLADGNLMLINWSKKNIELFFLIQKDKDGEEAHDALDGVDAMTEATTIFRTDYSRYTQGVQQSGQSAMSSRSGRSSAKSSKMRKKEAKKKAAGKKGSIYEEEYLLNTMVKVSTMKLPTLQDTAGSLLPALVQLMTLSPSGAVELMERGRKVQTKLQVLQADLARKVDTIWDQRLPKEGQDDLLASAAPAPAPPLVPKPTVSNSLAWKLSLI</sequence>
<dbReference type="GO" id="GO:0000049">
    <property type="term" value="F:tRNA binding"/>
    <property type="evidence" value="ECO:0007669"/>
    <property type="project" value="TreeGrafter"/>
</dbReference>
<dbReference type="InterPro" id="IPR056165">
    <property type="entry name" value="Beta-prop_ELP1_2nd"/>
</dbReference>
<feature type="compositionally biased region" description="Basic residues" evidence="7">
    <location>
        <begin position="1281"/>
        <end position="1294"/>
    </location>
</feature>
<evidence type="ECO:0000256" key="6">
    <source>
        <dbReference type="SAM" id="Coils"/>
    </source>
</evidence>
<evidence type="ECO:0000259" key="8">
    <source>
        <dbReference type="Pfam" id="PF04762"/>
    </source>
</evidence>
<feature type="domain" description="ELP1 alpha-solenoid" evidence="11">
    <location>
        <begin position="763"/>
        <end position="968"/>
    </location>
</feature>
<dbReference type="InterPro" id="IPR056167">
    <property type="entry name" value="A-sol_ELP1"/>
</dbReference>
<evidence type="ECO:0008006" key="14">
    <source>
        <dbReference type="Google" id="ProtNLM"/>
    </source>
</evidence>
<dbReference type="Pfam" id="PF23797">
    <property type="entry name" value="Beta-prop_ELP1_2nd"/>
    <property type="match status" value="1"/>
</dbReference>
<proteinExistence type="inferred from homology"/>
<evidence type="ECO:0000256" key="1">
    <source>
        <dbReference type="ARBA" id="ARBA00004496"/>
    </source>
</evidence>